<gene>
    <name evidence="1" type="ORF">ERS132394_02114</name>
</gene>
<dbReference type="EMBL" id="FIGJ01000032">
    <property type="protein sequence ID" value="CYV04366.1"/>
    <property type="molecule type" value="Genomic_DNA"/>
</dbReference>
<evidence type="ECO:0000313" key="1">
    <source>
        <dbReference type="EMBL" id="CYV04366.1"/>
    </source>
</evidence>
<reference evidence="1 2" key="1">
    <citation type="submission" date="2016-02" db="EMBL/GenBank/DDBJ databases">
        <authorList>
            <consortium name="Pathogen Informatics"/>
        </authorList>
    </citation>
    <scope>NUCLEOTIDE SEQUENCE [LARGE SCALE GENOMIC DNA]</scope>
    <source>
        <strain evidence="1 2">LSS32</strain>
    </source>
</reference>
<dbReference type="AlphaFoldDB" id="A0A0Z8GT47"/>
<protein>
    <submittedName>
        <fullName evidence="1">Helix-turn-helix domain</fullName>
    </submittedName>
</protein>
<accession>A0A0Z8GT47</accession>
<sequence>MGRRWSVEEVAFLEKHCDRMLLKNIAKKLKRSVFAVRCKMQRLDLTIQSTEDFVSLMEFCEWTGMTPAKVRYWIRAKGFPARKRGKEVKFQIEDFWKWAEQNRKYIDWNRFPRYVFLPEPAWLDEQKSLKERYRKWTAAEDKRLAVCLANRYSYNELAAEFGRSKGAIRRRIYDLYLPKPRRENQRG</sequence>
<dbReference type="InterPro" id="IPR036388">
    <property type="entry name" value="WH-like_DNA-bd_sf"/>
</dbReference>
<evidence type="ECO:0000313" key="2">
    <source>
        <dbReference type="Proteomes" id="UP000072618"/>
    </source>
</evidence>
<organism evidence="1 2">
    <name type="scientific">Streptococcus suis</name>
    <dbReference type="NCBI Taxonomy" id="1307"/>
    <lineage>
        <taxon>Bacteria</taxon>
        <taxon>Bacillati</taxon>
        <taxon>Bacillota</taxon>
        <taxon>Bacilli</taxon>
        <taxon>Lactobacillales</taxon>
        <taxon>Streptococcaceae</taxon>
        <taxon>Streptococcus</taxon>
    </lineage>
</organism>
<proteinExistence type="predicted"/>
<dbReference type="RefSeq" id="WP_044671763.1">
    <property type="nucleotide sequence ID" value="NZ_CEFF01000003.1"/>
</dbReference>
<dbReference type="Proteomes" id="UP000072618">
    <property type="component" value="Unassembled WGS sequence"/>
</dbReference>
<dbReference type="SUPFAM" id="SSF46955">
    <property type="entry name" value="Putative DNA-binding domain"/>
    <property type="match status" value="1"/>
</dbReference>
<dbReference type="Gene3D" id="1.10.10.10">
    <property type="entry name" value="Winged helix-like DNA-binding domain superfamily/Winged helix DNA-binding domain"/>
    <property type="match status" value="1"/>
</dbReference>
<dbReference type="InterPro" id="IPR009061">
    <property type="entry name" value="DNA-bd_dom_put_sf"/>
</dbReference>
<name>A0A0Z8GT47_STRSU</name>